<dbReference type="eggNOG" id="KOG2645">
    <property type="taxonomic scope" value="Eukaryota"/>
</dbReference>
<dbReference type="SUPFAM" id="SSF53649">
    <property type="entry name" value="Alkaline phosphatase-like"/>
    <property type="match status" value="1"/>
</dbReference>
<dbReference type="KEGG" id="ngr:NAEGRDRAFT_63323"/>
<dbReference type="CDD" id="cd16018">
    <property type="entry name" value="Enpp"/>
    <property type="match status" value="1"/>
</dbReference>
<organism evidence="3">
    <name type="scientific">Naegleria gruberi</name>
    <name type="common">Amoeba</name>
    <dbReference type="NCBI Taxonomy" id="5762"/>
    <lineage>
        <taxon>Eukaryota</taxon>
        <taxon>Discoba</taxon>
        <taxon>Heterolobosea</taxon>
        <taxon>Tetramitia</taxon>
        <taxon>Eutetramitia</taxon>
        <taxon>Vahlkampfiidae</taxon>
        <taxon>Naegleria</taxon>
    </lineage>
</organism>
<sequence>MFREQEEEEIYQHQRNNLGRHGNNEDDGTLTEYHHRDKSSSILQFLRNNKIYIAIFIVAFIICIGLLIGLIVYNIVSKPNIVDHVSDRRVLMISIDGFRPDYLDMFKDDCKNLTRVFMDGVRAKTMKPIFPSKTFPNHYTIVTGLYAESHGIVSNSFYDPNFNAKFSMGSDESIKSRWWLGEPIWVTAEKQGMVAGSFFWPGSDVEIQGRYPTYYKKYDGDVDYETRVKTVFEWLDSDKPPQIVLTYFSAVDTAGHKYGPIYSEELRAAVKEVDNSIGLVLSQLEKRNLTDKVDLIIVSDHGMAYTPESKIVRMTDILGRNVLVGDEIFSMNDGPFFDLYIKDKSKVEPLFNELANSIQNNSTFSTAIQGVYLKNNMPDRFHFVNSDRIPDITILAKPEYSILRYSTSTLYGNGNHGWDNESDLMGSLFIARGKHFKQGFTSEESVRNLDVYSLLCKLLNLTPAPNNGTADNFSSFLKL</sequence>
<dbReference type="Gene3D" id="3.40.720.10">
    <property type="entry name" value="Alkaline Phosphatase, subunit A"/>
    <property type="match status" value="1"/>
</dbReference>
<evidence type="ECO:0000256" key="1">
    <source>
        <dbReference type="SAM" id="Phobius"/>
    </source>
</evidence>
<proteinExistence type="predicted"/>
<dbReference type="PANTHER" id="PTHR10151">
    <property type="entry name" value="ECTONUCLEOTIDE PYROPHOSPHATASE/PHOSPHODIESTERASE"/>
    <property type="match status" value="1"/>
</dbReference>
<dbReference type="InterPro" id="IPR017850">
    <property type="entry name" value="Alkaline_phosphatase_core_sf"/>
</dbReference>
<dbReference type="FunCoup" id="D2V3D9">
    <property type="interactions" value="116"/>
</dbReference>
<dbReference type="AlphaFoldDB" id="D2V3D9"/>
<keyword evidence="1" id="KW-1133">Transmembrane helix</keyword>
<dbReference type="GO" id="GO:0016787">
    <property type="term" value="F:hydrolase activity"/>
    <property type="evidence" value="ECO:0007669"/>
    <property type="project" value="UniProtKB-ARBA"/>
</dbReference>
<dbReference type="Pfam" id="PF01663">
    <property type="entry name" value="Phosphodiest"/>
    <property type="match status" value="1"/>
</dbReference>
<keyword evidence="1" id="KW-0812">Transmembrane</keyword>
<dbReference type="OrthoDB" id="415411at2759"/>
<keyword evidence="3" id="KW-1185">Reference proteome</keyword>
<dbReference type="InParanoid" id="D2V3D9"/>
<dbReference type="RefSeq" id="XP_002681364.1">
    <property type="nucleotide sequence ID" value="XM_002681318.1"/>
</dbReference>
<dbReference type="Proteomes" id="UP000006671">
    <property type="component" value="Unassembled WGS sequence"/>
</dbReference>
<dbReference type="PANTHER" id="PTHR10151:SF120">
    <property type="entry name" value="BIS(5'-ADENOSYL)-TRIPHOSPHATASE"/>
    <property type="match status" value="1"/>
</dbReference>
<protein>
    <submittedName>
        <fullName evidence="2">Predicted protein</fullName>
    </submittedName>
</protein>
<dbReference type="OMA" id="DEYVSRD"/>
<gene>
    <name evidence="2" type="ORF">NAEGRDRAFT_63323</name>
</gene>
<accession>D2V3D9</accession>
<dbReference type="Gene3D" id="3.30.1360.180">
    <property type="match status" value="1"/>
</dbReference>
<dbReference type="InterPro" id="IPR002591">
    <property type="entry name" value="Phosphodiest/P_Trfase"/>
</dbReference>
<reference evidence="2 3" key="1">
    <citation type="journal article" date="2010" name="Cell">
        <title>The genome of Naegleria gruberi illuminates early eukaryotic versatility.</title>
        <authorList>
            <person name="Fritz-Laylin L.K."/>
            <person name="Prochnik S.E."/>
            <person name="Ginger M.L."/>
            <person name="Dacks J.B."/>
            <person name="Carpenter M.L."/>
            <person name="Field M.C."/>
            <person name="Kuo A."/>
            <person name="Paredez A."/>
            <person name="Chapman J."/>
            <person name="Pham J."/>
            <person name="Shu S."/>
            <person name="Neupane R."/>
            <person name="Cipriano M."/>
            <person name="Mancuso J."/>
            <person name="Tu H."/>
            <person name="Salamov A."/>
            <person name="Lindquist E."/>
            <person name="Shapiro H."/>
            <person name="Lucas S."/>
            <person name="Grigoriev I.V."/>
            <person name="Cande W.Z."/>
            <person name="Fulton C."/>
            <person name="Rokhsar D.S."/>
            <person name="Dawson S.C."/>
        </authorList>
    </citation>
    <scope>NUCLEOTIDE SEQUENCE [LARGE SCALE GENOMIC DNA]</scope>
    <source>
        <strain evidence="2 3">NEG-M</strain>
    </source>
</reference>
<dbReference type="EMBL" id="GG738850">
    <property type="protein sequence ID" value="EFC48620.1"/>
    <property type="molecule type" value="Genomic_DNA"/>
</dbReference>
<dbReference type="VEuPathDB" id="AmoebaDB:NAEGRDRAFT_63323"/>
<dbReference type="STRING" id="5762.D2V3D9"/>
<evidence type="ECO:0000313" key="2">
    <source>
        <dbReference type="EMBL" id="EFC48620.1"/>
    </source>
</evidence>
<feature type="transmembrane region" description="Helical" evidence="1">
    <location>
        <begin position="51"/>
        <end position="76"/>
    </location>
</feature>
<keyword evidence="1" id="KW-0472">Membrane</keyword>
<name>D2V3D9_NAEGR</name>
<dbReference type="GeneID" id="8848174"/>
<evidence type="ECO:0000313" key="3">
    <source>
        <dbReference type="Proteomes" id="UP000006671"/>
    </source>
</evidence>